<dbReference type="FunFam" id="3.40.50.300:FF:000553">
    <property type="entry name" value="Mitochondrial Rho GTPase"/>
    <property type="match status" value="1"/>
</dbReference>
<dbReference type="InterPro" id="IPR027417">
    <property type="entry name" value="P-loop_NTPase"/>
</dbReference>
<dbReference type="GO" id="GO:0032865">
    <property type="term" value="C:ERMES complex"/>
    <property type="evidence" value="ECO:0007669"/>
    <property type="project" value="EnsemblFungi"/>
</dbReference>
<evidence type="ECO:0000256" key="7">
    <source>
        <dbReference type="ARBA" id="ARBA00022741"/>
    </source>
</evidence>
<keyword evidence="10 15" id="KW-0106">Calcium</keyword>
<keyword evidence="18" id="KW-1185">Reference proteome</keyword>
<evidence type="ECO:0000256" key="12">
    <source>
        <dbReference type="ARBA" id="ARBA00023128"/>
    </source>
</evidence>
<dbReference type="PROSITE" id="PS51423">
    <property type="entry name" value="MIRO"/>
    <property type="match status" value="1"/>
</dbReference>
<dbReference type="GO" id="GO:0015886">
    <property type="term" value="P:heme transport"/>
    <property type="evidence" value="ECO:0007669"/>
    <property type="project" value="EnsemblFungi"/>
</dbReference>
<dbReference type="InterPro" id="IPR018247">
    <property type="entry name" value="EF_Hand_1_Ca_BS"/>
</dbReference>
<protein>
    <recommendedName>
        <fullName evidence="15">Mitochondrial Rho GTPase</fullName>
        <ecNumber evidence="15">3.6.5.-</ecNumber>
    </recommendedName>
</protein>
<evidence type="ECO:0000256" key="1">
    <source>
        <dbReference type="ARBA" id="ARBA00003481"/>
    </source>
</evidence>
<dbReference type="InterPro" id="IPR020860">
    <property type="entry name" value="MIRO_dom"/>
</dbReference>
<sequence>MVRRNNLKVAVIGDEGVGKTTLLHLLSSNNPSESVPKRYPNIIINTEDFPDNANCPTTTTLVDCSRNMMTASLLKEIDSLLLIYNDLQSYNRVYEHWVPELRKMGMDRPLIVLKNEFKETSNDQRGLDDKEGCEMELIMLTTEFKEISSTLHGSLLENKNINLNLAHAAVYHCIRSVVYALPPLYDYKTNELKKSCQIAMKRIFTLADDDMDGVLNYYEMKRLQEKCFPVSKNMTSFDELEYERLCIEIKMYKQEELTRMDGNQQTLIVNTRKGIDLYDFYTLIKIYIERGKFETVWGLLRGFQYNDILQISDDLLYPPLDSFIDDGSFIELSFTGYRFLIEVFRKYEIDNDGGLNNTELNRAFDICPNGSIPELWISTNFPNSCTTDRYGNVNLSGWLAQWAMTTFLDYKTTTKFLVYFGYQDNPKDCLKVTKPKKYKKRNGLLYRANVSDRKVFNCFVIGKAKCGKSTLLRSFANKDDSDTSSIHAYYSPTIRPNMVTNSLEMDDGKQYYLILQEFGQTEEEVLSNEKKWEQCDVVCLAYDSSDPESFSYILSVIHRHKHLLKIPCIVVALKADLDTQDQRCSTQPKEFCDSLNLQSPLRISAYWPSMTQLFEKIVNVSLQPLKATPGFDSDLRKYSINDEFRNNLGNTIGALSVLSVLSIGVYKLFAQKKS</sequence>
<keyword evidence="13 15" id="KW-0342">GTP-binding</keyword>
<comment type="function">
    <text evidence="1 15">Mitochondrial GTPase involved in mitochondrial trafficking. Probably involved in control of anterograde transport of mitochondria and their subcellular distribution.</text>
</comment>
<dbReference type="InterPro" id="IPR001806">
    <property type="entry name" value="Small_GTPase"/>
</dbReference>
<dbReference type="GO" id="GO:0055091">
    <property type="term" value="P:phospholipid homeostasis"/>
    <property type="evidence" value="ECO:0007669"/>
    <property type="project" value="EnsemblFungi"/>
</dbReference>
<keyword evidence="11" id="KW-1133">Transmembrane helix</keyword>
<dbReference type="Gene3D" id="3.40.50.300">
    <property type="entry name" value="P-loop containing nucleotide triphosphate hydrolases"/>
    <property type="match status" value="2"/>
</dbReference>
<reference evidence="18" key="1">
    <citation type="submission" date="2016-11" db="EMBL/GenBank/DDBJ databases">
        <authorList>
            <person name="Guldener U."/>
        </authorList>
    </citation>
    <scope>NUCLEOTIDE SEQUENCE [LARGE SCALE GENOMIC DNA]</scope>
</reference>
<dbReference type="SUPFAM" id="SSF47473">
    <property type="entry name" value="EF-hand"/>
    <property type="match status" value="1"/>
</dbReference>
<dbReference type="EMBL" id="FQNF01000014">
    <property type="protein sequence ID" value="SGZ38931.1"/>
    <property type="molecule type" value="Genomic_DNA"/>
</dbReference>
<evidence type="ECO:0000256" key="13">
    <source>
        <dbReference type="ARBA" id="ARBA00023134"/>
    </source>
</evidence>
<evidence type="ECO:0000313" key="17">
    <source>
        <dbReference type="EMBL" id="SGZ38931.1"/>
    </source>
</evidence>
<evidence type="ECO:0000256" key="5">
    <source>
        <dbReference type="ARBA" id="ARBA00022723"/>
    </source>
</evidence>
<keyword evidence="6" id="KW-0677">Repeat</keyword>
<dbReference type="EC" id="3.6.5.-" evidence="15"/>
<dbReference type="InterPro" id="IPR011992">
    <property type="entry name" value="EF-hand-dom_pair"/>
</dbReference>
<dbReference type="Pfam" id="PF08356">
    <property type="entry name" value="EF_assoc_2"/>
    <property type="match status" value="1"/>
</dbReference>
<dbReference type="GO" id="GO:0005509">
    <property type="term" value="F:calcium ion binding"/>
    <property type="evidence" value="ECO:0007669"/>
    <property type="project" value="EnsemblFungi"/>
</dbReference>
<comment type="similarity">
    <text evidence="3 15">Belongs to the mitochondrial Rho GTPase family.</text>
</comment>
<proteinExistence type="inferred from homology"/>
<gene>
    <name evidence="17" type="ORF">HGUI_01131</name>
</gene>
<evidence type="ECO:0000256" key="6">
    <source>
        <dbReference type="ARBA" id="ARBA00022737"/>
    </source>
</evidence>
<dbReference type="PROSITE" id="PS00018">
    <property type="entry name" value="EF_HAND_1"/>
    <property type="match status" value="1"/>
</dbReference>
<dbReference type="GO" id="GO:1990456">
    <property type="term" value="P:mitochondrion-endoplasmic reticulum membrane tethering"/>
    <property type="evidence" value="ECO:0007669"/>
    <property type="project" value="EnsemblFungi"/>
</dbReference>
<dbReference type="SUPFAM" id="SSF52540">
    <property type="entry name" value="P-loop containing nucleoside triphosphate hydrolases"/>
    <property type="match status" value="2"/>
</dbReference>
<dbReference type="Proteomes" id="UP000183365">
    <property type="component" value="Unassembled WGS sequence"/>
</dbReference>
<dbReference type="InterPro" id="IPR013567">
    <property type="entry name" value="EF_hand_assoc_2"/>
</dbReference>
<dbReference type="Gene3D" id="1.10.238.10">
    <property type="entry name" value="EF-hand"/>
    <property type="match status" value="2"/>
</dbReference>
<dbReference type="InterPro" id="IPR003578">
    <property type="entry name" value="Small_GTPase_Rho"/>
</dbReference>
<evidence type="ECO:0000256" key="15">
    <source>
        <dbReference type="PIRNR" id="PIRNR037488"/>
    </source>
</evidence>
<keyword evidence="8 15" id="KW-1000">Mitochondrion outer membrane</keyword>
<dbReference type="InterPro" id="IPR013566">
    <property type="entry name" value="EF_hand_assoc_1"/>
</dbReference>
<evidence type="ECO:0000256" key="9">
    <source>
        <dbReference type="ARBA" id="ARBA00022801"/>
    </source>
</evidence>
<evidence type="ECO:0000256" key="14">
    <source>
        <dbReference type="ARBA" id="ARBA00023136"/>
    </source>
</evidence>
<keyword evidence="14 15" id="KW-0472">Membrane</keyword>
<keyword evidence="7 15" id="KW-0547">Nucleotide-binding</keyword>
<dbReference type="OrthoDB" id="10020961at2759"/>
<dbReference type="Pfam" id="PF08355">
    <property type="entry name" value="EF_assoc_1"/>
    <property type="match status" value="1"/>
</dbReference>
<dbReference type="InterPro" id="IPR021181">
    <property type="entry name" value="Miro"/>
</dbReference>
<dbReference type="GO" id="GO:0007005">
    <property type="term" value="P:mitochondrion organization"/>
    <property type="evidence" value="ECO:0007669"/>
    <property type="project" value="InterPro"/>
</dbReference>
<dbReference type="CDD" id="cd01892">
    <property type="entry name" value="Miro2"/>
    <property type="match status" value="1"/>
</dbReference>
<evidence type="ECO:0000256" key="10">
    <source>
        <dbReference type="ARBA" id="ARBA00022837"/>
    </source>
</evidence>
<keyword evidence="12 15" id="KW-0496">Mitochondrion</keyword>
<dbReference type="GO" id="GO:0000001">
    <property type="term" value="P:mitochondrion inheritance"/>
    <property type="evidence" value="ECO:0007669"/>
    <property type="project" value="EnsemblFungi"/>
</dbReference>
<evidence type="ECO:0000256" key="8">
    <source>
        <dbReference type="ARBA" id="ARBA00022787"/>
    </source>
</evidence>
<evidence type="ECO:0000256" key="2">
    <source>
        <dbReference type="ARBA" id="ARBA00004200"/>
    </source>
</evidence>
<evidence type="ECO:0000256" key="3">
    <source>
        <dbReference type="ARBA" id="ARBA00007981"/>
    </source>
</evidence>
<dbReference type="GO" id="GO:0007264">
    <property type="term" value="P:small GTPase-mediated signal transduction"/>
    <property type="evidence" value="ECO:0007669"/>
    <property type="project" value="InterPro"/>
</dbReference>
<dbReference type="GO" id="GO:0005525">
    <property type="term" value="F:GTP binding"/>
    <property type="evidence" value="ECO:0007669"/>
    <property type="project" value="UniProtKB-KW"/>
</dbReference>
<evidence type="ECO:0000256" key="11">
    <source>
        <dbReference type="ARBA" id="ARBA00022989"/>
    </source>
</evidence>
<dbReference type="PIRSF" id="PIRSF037488">
    <property type="entry name" value="Mt_Rho_GTPase"/>
    <property type="match status" value="1"/>
</dbReference>
<dbReference type="GO" id="GO:0003924">
    <property type="term" value="F:GTPase activity"/>
    <property type="evidence" value="ECO:0007669"/>
    <property type="project" value="EnsemblFungi"/>
</dbReference>
<keyword evidence="4" id="KW-0812">Transmembrane</keyword>
<evidence type="ECO:0000259" key="16">
    <source>
        <dbReference type="PROSITE" id="PS51423"/>
    </source>
</evidence>
<keyword evidence="9 15" id="KW-0378">Hydrolase</keyword>
<organism evidence="17 18">
    <name type="scientific">Hanseniaspora guilliermondii</name>
    <dbReference type="NCBI Taxonomy" id="56406"/>
    <lineage>
        <taxon>Eukaryota</taxon>
        <taxon>Fungi</taxon>
        <taxon>Dikarya</taxon>
        <taxon>Ascomycota</taxon>
        <taxon>Saccharomycotina</taxon>
        <taxon>Saccharomycetes</taxon>
        <taxon>Saccharomycodales</taxon>
        <taxon>Saccharomycodaceae</taxon>
        <taxon>Hanseniaspora</taxon>
    </lineage>
</organism>
<evidence type="ECO:0000256" key="4">
    <source>
        <dbReference type="ARBA" id="ARBA00022692"/>
    </source>
</evidence>
<dbReference type="PANTHER" id="PTHR24072">
    <property type="entry name" value="RHO FAMILY GTPASE"/>
    <property type="match status" value="1"/>
</dbReference>
<feature type="domain" description="Miro" evidence="16">
    <location>
        <begin position="453"/>
        <end position="623"/>
    </location>
</feature>
<dbReference type="AlphaFoldDB" id="A0A1L0B202"/>
<dbReference type="GO" id="GO:0010821">
    <property type="term" value="P:regulation of mitochondrion organization"/>
    <property type="evidence" value="ECO:0007669"/>
    <property type="project" value="EnsemblFungi"/>
</dbReference>
<keyword evidence="5" id="KW-0479">Metal-binding</keyword>
<comment type="subcellular location">
    <subcellularLocation>
        <location evidence="2 15">Mitochondrion outer membrane</location>
        <topology evidence="2 15">Single-pass type IV membrane protein</topology>
    </subcellularLocation>
</comment>
<accession>A0A1L0B202</accession>
<dbReference type="Pfam" id="PF00071">
    <property type="entry name" value="Ras"/>
    <property type="match status" value="1"/>
</dbReference>
<evidence type="ECO:0000313" key="18">
    <source>
        <dbReference type="Proteomes" id="UP000183365"/>
    </source>
</evidence>
<dbReference type="VEuPathDB" id="FungiDB:HGUI_01131"/>
<name>A0A1L0B202_9ASCO</name>